<dbReference type="EMBL" id="WTVG01000010">
    <property type="protein sequence ID" value="NMG24184.1"/>
    <property type="molecule type" value="Genomic_DNA"/>
</dbReference>
<gene>
    <name evidence="1" type="ORF">GO606_05465</name>
</gene>
<dbReference type="Proteomes" id="UP000615989">
    <property type="component" value="Unassembled WGS sequence"/>
</dbReference>
<evidence type="ECO:0000313" key="1">
    <source>
        <dbReference type="EMBL" id="NMG24184.1"/>
    </source>
</evidence>
<keyword evidence="2" id="KW-1185">Reference proteome</keyword>
<protein>
    <recommendedName>
        <fullName evidence="3">Transposase</fullName>
    </recommendedName>
</protein>
<evidence type="ECO:0000313" key="2">
    <source>
        <dbReference type="Proteomes" id="UP000615989"/>
    </source>
</evidence>
<reference evidence="1" key="1">
    <citation type="submission" date="2019-12" db="EMBL/GenBank/DDBJ databases">
        <title>Comparative genomics gives insights into the taxonomy of the Azoarcus-Aromatoleum group and reveals separate origins of nif in the plant-associated Azoarcus and non-plant-associated Aromatoleum sub-groups.</title>
        <authorList>
            <person name="Lafos M."/>
            <person name="Maluk M."/>
            <person name="Batista M."/>
            <person name="Junghare M."/>
            <person name="Carmona M."/>
            <person name="Faoro H."/>
            <person name="Cruz L.M."/>
            <person name="Battistoni F."/>
            <person name="De Souza E."/>
            <person name="Pedrosa F."/>
            <person name="Chen W.-M."/>
            <person name="Poole P.S."/>
            <person name="Dixon R.A."/>
            <person name="James E.K."/>
        </authorList>
    </citation>
    <scope>NUCLEOTIDE SEQUENCE</scope>
    <source>
        <strain evidence="1">LuFRes1</strain>
    </source>
</reference>
<proteinExistence type="predicted"/>
<accession>A0ABX1PIS2</accession>
<comment type="caution">
    <text evidence="1">The sequence shown here is derived from an EMBL/GenBank/DDBJ whole genome shotgun (WGS) entry which is preliminary data.</text>
</comment>
<sequence>MSMFVMRGVFFGRRSGPRIQSVDGDELPGNDRVEWMRPGRSAAVAAKLLGREKNALAAGRKNQRHAIGTLVNIL</sequence>
<dbReference type="RefSeq" id="WP_169117601.1">
    <property type="nucleotide sequence ID" value="NZ_WTVG02000037.1"/>
</dbReference>
<organism evidence="1 2">
    <name type="scientific">Aromatoleum anaerobium</name>
    <dbReference type="NCBI Taxonomy" id="182180"/>
    <lineage>
        <taxon>Bacteria</taxon>
        <taxon>Pseudomonadati</taxon>
        <taxon>Pseudomonadota</taxon>
        <taxon>Betaproteobacteria</taxon>
        <taxon>Rhodocyclales</taxon>
        <taxon>Rhodocyclaceae</taxon>
        <taxon>Aromatoleum</taxon>
    </lineage>
</organism>
<name>A0ABX1PIS2_9RHOO</name>
<evidence type="ECO:0008006" key="3">
    <source>
        <dbReference type="Google" id="ProtNLM"/>
    </source>
</evidence>